<dbReference type="EMBL" id="JAGEUA010000009">
    <property type="protein sequence ID" value="KAL0966214.1"/>
    <property type="molecule type" value="Genomic_DNA"/>
</dbReference>
<evidence type="ECO:0000313" key="1">
    <source>
        <dbReference type="EMBL" id="KAL0966214.1"/>
    </source>
</evidence>
<reference evidence="1 2" key="1">
    <citation type="submission" date="2024-06" db="EMBL/GenBank/DDBJ databases">
        <authorList>
            <person name="Pan Q."/>
            <person name="Wen M."/>
            <person name="Jouanno E."/>
            <person name="Zahm M."/>
            <person name="Klopp C."/>
            <person name="Cabau C."/>
            <person name="Louis A."/>
            <person name="Berthelot C."/>
            <person name="Parey E."/>
            <person name="Roest Crollius H."/>
            <person name="Montfort J."/>
            <person name="Robinson-Rechavi M."/>
            <person name="Bouchez O."/>
            <person name="Lampietro C."/>
            <person name="Lopez Roques C."/>
            <person name="Donnadieu C."/>
            <person name="Postlethwait J."/>
            <person name="Bobe J."/>
            <person name="Verreycken H."/>
            <person name="Guiguen Y."/>
        </authorList>
    </citation>
    <scope>NUCLEOTIDE SEQUENCE [LARGE SCALE GENOMIC DNA]</scope>
    <source>
        <strain evidence="1">Up_M1</strain>
        <tissue evidence="1">Testis</tissue>
    </source>
</reference>
<sequence length="133" mass="14668">MGKRHVYRISVGCLTISAHSLSVVDIVGDGATKIDIITTCYQNIRPHLTFKQGVAREQQDKLCVFPESGSDWNCWDPCQTPSLTNIRVKTAPQPQQPGTTAAQMSGQLLAQSGHKQVRLCQQLQRSARNPVQP</sequence>
<organism evidence="1 2">
    <name type="scientific">Umbra pygmaea</name>
    <name type="common">Eastern mudminnow</name>
    <dbReference type="NCBI Taxonomy" id="75934"/>
    <lineage>
        <taxon>Eukaryota</taxon>
        <taxon>Metazoa</taxon>
        <taxon>Chordata</taxon>
        <taxon>Craniata</taxon>
        <taxon>Vertebrata</taxon>
        <taxon>Euteleostomi</taxon>
        <taxon>Actinopterygii</taxon>
        <taxon>Neopterygii</taxon>
        <taxon>Teleostei</taxon>
        <taxon>Protacanthopterygii</taxon>
        <taxon>Esociformes</taxon>
        <taxon>Umbridae</taxon>
        <taxon>Umbra</taxon>
    </lineage>
</organism>
<accession>A0ABD0W512</accession>
<dbReference type="Proteomes" id="UP001557470">
    <property type="component" value="Unassembled WGS sequence"/>
</dbReference>
<dbReference type="AlphaFoldDB" id="A0ABD0W512"/>
<gene>
    <name evidence="1" type="ORF">UPYG_G00292400</name>
</gene>
<evidence type="ECO:0000313" key="2">
    <source>
        <dbReference type="Proteomes" id="UP001557470"/>
    </source>
</evidence>
<proteinExistence type="predicted"/>
<comment type="caution">
    <text evidence="1">The sequence shown here is derived from an EMBL/GenBank/DDBJ whole genome shotgun (WGS) entry which is preliminary data.</text>
</comment>
<keyword evidence="2" id="KW-1185">Reference proteome</keyword>
<name>A0ABD0W512_UMBPY</name>
<protein>
    <submittedName>
        <fullName evidence="1">Uncharacterized protein</fullName>
    </submittedName>
</protein>